<feature type="region of interest" description="Disordered" evidence="1">
    <location>
        <begin position="143"/>
        <end position="181"/>
    </location>
</feature>
<proteinExistence type="predicted"/>
<dbReference type="Proteomes" id="UP000838763">
    <property type="component" value="Unassembled WGS sequence"/>
</dbReference>
<gene>
    <name evidence="2" type="ORF">PPNO1_LOCUS6735</name>
</gene>
<reference evidence="2" key="1">
    <citation type="submission" date="2022-11" db="EMBL/GenBank/DDBJ databases">
        <authorList>
            <person name="Scott C."/>
            <person name="Bruce N."/>
        </authorList>
    </citation>
    <scope>NUCLEOTIDE SEQUENCE</scope>
</reference>
<dbReference type="EMBL" id="CALLCH030000016">
    <property type="protein sequence ID" value="CAI4217114.1"/>
    <property type="molecule type" value="Genomic_DNA"/>
</dbReference>
<dbReference type="OrthoDB" id="37886at2759"/>
<sequence length="615" mass="66985">MSDTPVTGPAQTTGDGSPIVGRAVVELPVSGSAFPRCSNLLPKFCNSSRNILYFSRDRWRIRKTHGAASINESNPNPKCTVAAVEQYSAAGGPRRRDAAGFNPGGASDPRNGAPGTGSGRSCSARASYSGCWAYRSSAPGFRTSGKHDCRNPLSQPTPTALPTAEVSGDRIGSASPSGVPGPYTAENVIEGLGFPLQSDRPADPQAIADECNAIYATIIRVSPHAFQRFVRDSWERSLVGSKEHLQFVLNATLDRVSHETAKASMAVLGTRLMRMAGEELIRSAESDLLGRMEDIIVAKAPDSLLDKAMRRRLETIDARPLLNMLARAERLGYDSGDIIENGVPEPPAKHGLEAPRDHTSGRCNGLADFSSSALILSPLPPIPVEHPYPPPSAIVTADRFGNLRLNSSPATGLHDPYGHLTSAQRREMDIQLAGAESLYAERMRQAQRDILNPGELKVRLDSLKNSLATKQSMVRKKYGVKLRERKTRAEMAEQRARMIGTSYPPPTPSSNDMHHSKKARMNAGDAVPTQVDDISRVHSSLETPTRKPVRPEAPVPGFHRDQRHRQQSLEWLLCQLISPVPHPGLSPSQLQHLCRRLRSLSLVHHLAAMLVRGRR</sequence>
<dbReference type="AlphaFoldDB" id="A0A9P1H5E8"/>
<organism evidence="2 3">
    <name type="scientific">Parascedosporium putredinis</name>
    <dbReference type="NCBI Taxonomy" id="1442378"/>
    <lineage>
        <taxon>Eukaryota</taxon>
        <taxon>Fungi</taxon>
        <taxon>Dikarya</taxon>
        <taxon>Ascomycota</taxon>
        <taxon>Pezizomycotina</taxon>
        <taxon>Sordariomycetes</taxon>
        <taxon>Hypocreomycetidae</taxon>
        <taxon>Microascales</taxon>
        <taxon>Microascaceae</taxon>
        <taxon>Parascedosporium</taxon>
    </lineage>
</organism>
<feature type="region of interest" description="Disordered" evidence="1">
    <location>
        <begin position="539"/>
        <end position="559"/>
    </location>
</feature>
<keyword evidence="3" id="KW-1185">Reference proteome</keyword>
<protein>
    <submittedName>
        <fullName evidence="2">Uncharacterized protein</fullName>
    </submittedName>
</protein>
<feature type="region of interest" description="Disordered" evidence="1">
    <location>
        <begin position="90"/>
        <end position="119"/>
    </location>
</feature>
<evidence type="ECO:0000256" key="1">
    <source>
        <dbReference type="SAM" id="MobiDB-lite"/>
    </source>
</evidence>
<evidence type="ECO:0000313" key="3">
    <source>
        <dbReference type="Proteomes" id="UP000838763"/>
    </source>
</evidence>
<accession>A0A9P1H5E8</accession>
<name>A0A9P1H5E8_9PEZI</name>
<comment type="caution">
    <text evidence="2">The sequence shown here is derived from an EMBL/GenBank/DDBJ whole genome shotgun (WGS) entry which is preliminary data.</text>
</comment>
<evidence type="ECO:0000313" key="2">
    <source>
        <dbReference type="EMBL" id="CAI4217114.1"/>
    </source>
</evidence>